<dbReference type="InterPro" id="IPR002941">
    <property type="entry name" value="DNA_methylase_N4/N6"/>
</dbReference>
<keyword evidence="7" id="KW-0378">Hydrolase</keyword>
<dbReference type="EMBL" id="JAAOLE020000001">
    <property type="protein sequence ID" value="NVI47672.1"/>
    <property type="molecule type" value="Genomic_DNA"/>
</dbReference>
<gene>
    <name evidence="7" type="ORF">HAP48_032910</name>
</gene>
<evidence type="ECO:0000256" key="2">
    <source>
        <dbReference type="ARBA" id="ARBA00022679"/>
    </source>
</evidence>
<sequence length="264" mass="29332">MKWLEKRATGKKGEKIGYPTQKPMGLLARIIRASTNEGDVVLDAYCGCGTTVAVAQALKRKWIGIDITYQSISLILKRLEETFGEQELGKVKTDGIPKDMASAIALAKRDDDRLRKEFEKWAVLTYTRNRAVINEKKGADGGIDGRAFFKIGKTDNAKIILQVKSGGVERKDVATLHSDMLPEKAAMAVMITLEKPSKPMLDEARAVGKFRHEDMARDYDTISIVPVIDIVEKGKTLDIPMSLEVVKAAKRANEEKQLDWLLDG</sequence>
<dbReference type="EC" id="2.1.1.-" evidence="4"/>
<reference evidence="7" key="1">
    <citation type="submission" date="2020-06" db="EMBL/GenBank/DDBJ databases">
        <title>Whole Genome Sequence of Bradyrhizobium sp. Strain 1S1.</title>
        <authorList>
            <person name="Bromfield E.S.P."/>
            <person name="Cloutier S."/>
        </authorList>
    </citation>
    <scope>NUCLEOTIDE SEQUENCE [LARGE SCALE GENOMIC DNA]</scope>
    <source>
        <strain evidence="7">1S1</strain>
    </source>
</reference>
<protein>
    <recommendedName>
        <fullName evidence="4">Methyltransferase</fullName>
        <ecNumber evidence="4">2.1.1.-</ecNumber>
    </recommendedName>
</protein>
<keyword evidence="7" id="KW-0540">Nuclease</keyword>
<dbReference type="SUPFAM" id="SSF53335">
    <property type="entry name" value="S-adenosyl-L-methionine-dependent methyltransferases"/>
    <property type="match status" value="1"/>
</dbReference>
<dbReference type="AlphaFoldDB" id="A0A973W5B9"/>
<keyword evidence="7" id="KW-0255">Endonuclease</keyword>
<evidence type="ECO:0000259" key="5">
    <source>
        <dbReference type="Pfam" id="PF01555"/>
    </source>
</evidence>
<feature type="domain" description="NACHT-associated inactive Restriction Endonuclease 1 sensor" evidence="6">
    <location>
        <begin position="117"/>
        <end position="206"/>
    </location>
</feature>
<dbReference type="GO" id="GO:0004519">
    <property type="term" value="F:endonuclease activity"/>
    <property type="evidence" value="ECO:0007669"/>
    <property type="project" value="UniProtKB-KW"/>
</dbReference>
<name>A0A973W5B9_9BRAD</name>
<evidence type="ECO:0000313" key="7">
    <source>
        <dbReference type="EMBL" id="NVI47672.1"/>
    </source>
</evidence>
<organism evidence="7">
    <name type="scientific">Bradyrhizobium septentrionale</name>
    <dbReference type="NCBI Taxonomy" id="1404411"/>
    <lineage>
        <taxon>Bacteria</taxon>
        <taxon>Pseudomonadati</taxon>
        <taxon>Pseudomonadota</taxon>
        <taxon>Alphaproteobacteria</taxon>
        <taxon>Hyphomicrobiales</taxon>
        <taxon>Nitrobacteraceae</taxon>
        <taxon>Bradyrhizobium</taxon>
    </lineage>
</organism>
<dbReference type="RefSeq" id="WP_166215160.1">
    <property type="nucleotide sequence ID" value="NZ_CP088285.1"/>
</dbReference>
<dbReference type="Pfam" id="PF22722">
    <property type="entry name" value="NA-iREase1"/>
    <property type="match status" value="1"/>
</dbReference>
<dbReference type="InterPro" id="IPR001091">
    <property type="entry name" value="RM_Methyltransferase"/>
</dbReference>
<dbReference type="GO" id="GO:0008170">
    <property type="term" value="F:N-methyltransferase activity"/>
    <property type="evidence" value="ECO:0007669"/>
    <property type="project" value="InterPro"/>
</dbReference>
<dbReference type="InterPro" id="IPR054557">
    <property type="entry name" value="NA-iREase1_dom"/>
</dbReference>
<dbReference type="PRINTS" id="PR00508">
    <property type="entry name" value="S21N4MTFRASE"/>
</dbReference>
<keyword evidence="2" id="KW-0808">Transferase</keyword>
<dbReference type="Pfam" id="PF01555">
    <property type="entry name" value="N6_N4_Mtase"/>
    <property type="match status" value="1"/>
</dbReference>
<evidence type="ECO:0000256" key="3">
    <source>
        <dbReference type="ARBA" id="ARBA00047942"/>
    </source>
</evidence>
<evidence type="ECO:0000256" key="1">
    <source>
        <dbReference type="ARBA" id="ARBA00022603"/>
    </source>
</evidence>
<dbReference type="GO" id="GO:0009007">
    <property type="term" value="F:site-specific DNA-methyltransferase (adenine-specific) activity"/>
    <property type="evidence" value="ECO:0007669"/>
    <property type="project" value="UniProtKB-EC"/>
</dbReference>
<dbReference type="InterPro" id="IPR029063">
    <property type="entry name" value="SAM-dependent_MTases_sf"/>
</dbReference>
<keyword evidence="1" id="KW-0489">Methyltransferase</keyword>
<comment type="catalytic activity">
    <reaction evidence="3">
        <text>a 2'-deoxyadenosine in DNA + S-adenosyl-L-methionine = an N(6)-methyl-2'-deoxyadenosine in DNA + S-adenosyl-L-homocysteine + H(+)</text>
        <dbReference type="Rhea" id="RHEA:15197"/>
        <dbReference type="Rhea" id="RHEA-COMP:12418"/>
        <dbReference type="Rhea" id="RHEA-COMP:12419"/>
        <dbReference type="ChEBI" id="CHEBI:15378"/>
        <dbReference type="ChEBI" id="CHEBI:57856"/>
        <dbReference type="ChEBI" id="CHEBI:59789"/>
        <dbReference type="ChEBI" id="CHEBI:90615"/>
        <dbReference type="ChEBI" id="CHEBI:90616"/>
        <dbReference type="EC" id="2.1.1.72"/>
    </reaction>
</comment>
<accession>A0A973W5B9</accession>
<dbReference type="GO" id="GO:0003677">
    <property type="term" value="F:DNA binding"/>
    <property type="evidence" value="ECO:0007669"/>
    <property type="project" value="InterPro"/>
</dbReference>
<comment type="caution">
    <text evidence="7">The sequence shown here is derived from an EMBL/GenBank/DDBJ whole genome shotgun (WGS) entry which is preliminary data.</text>
</comment>
<dbReference type="GO" id="GO:0032259">
    <property type="term" value="P:methylation"/>
    <property type="evidence" value="ECO:0007669"/>
    <property type="project" value="UniProtKB-KW"/>
</dbReference>
<evidence type="ECO:0000259" key="6">
    <source>
        <dbReference type="Pfam" id="PF22722"/>
    </source>
</evidence>
<proteinExistence type="inferred from homology"/>
<feature type="domain" description="DNA methylase N-4/N-6" evidence="5">
    <location>
        <begin position="3"/>
        <end position="74"/>
    </location>
</feature>
<dbReference type="Gene3D" id="3.40.50.150">
    <property type="entry name" value="Vaccinia Virus protein VP39"/>
    <property type="match status" value="1"/>
</dbReference>
<comment type="similarity">
    <text evidence="4">Belongs to the N(4)/N(6)-methyltransferase family.</text>
</comment>
<evidence type="ECO:0000256" key="4">
    <source>
        <dbReference type="RuleBase" id="RU362026"/>
    </source>
</evidence>